<evidence type="ECO:0000259" key="15">
    <source>
        <dbReference type="Pfam" id="PF02563"/>
    </source>
</evidence>
<keyword evidence="4" id="KW-1134">Transmembrane beta strand</keyword>
<feature type="domain" description="SLBB" evidence="16">
    <location>
        <begin position="159"/>
        <end position="235"/>
    </location>
</feature>
<evidence type="ECO:0000256" key="2">
    <source>
        <dbReference type="ARBA" id="ARBA00009450"/>
    </source>
</evidence>
<dbReference type="KEGG" id="echi:FKX85_14060"/>
<dbReference type="PANTHER" id="PTHR33619">
    <property type="entry name" value="POLYSACCHARIDE EXPORT PROTEIN GFCE-RELATED"/>
    <property type="match status" value="1"/>
</dbReference>
<dbReference type="GO" id="GO:0015288">
    <property type="term" value="F:porin activity"/>
    <property type="evidence" value="ECO:0007669"/>
    <property type="project" value="UniProtKB-KW"/>
</dbReference>
<dbReference type="InterPro" id="IPR003715">
    <property type="entry name" value="Poly_export_N"/>
</dbReference>
<dbReference type="PROSITE" id="PS51257">
    <property type="entry name" value="PROKAR_LIPOPROTEIN"/>
    <property type="match status" value="1"/>
</dbReference>
<dbReference type="InterPro" id="IPR054765">
    <property type="entry name" value="SLBB_dom"/>
</dbReference>
<dbReference type="EMBL" id="CP041253">
    <property type="protein sequence ID" value="QDH80096.1"/>
    <property type="molecule type" value="Genomic_DNA"/>
</dbReference>
<keyword evidence="13" id="KW-0998">Cell outer membrane</keyword>
<evidence type="ECO:0000256" key="7">
    <source>
        <dbReference type="ARBA" id="ARBA00022729"/>
    </source>
</evidence>
<protein>
    <submittedName>
        <fullName evidence="17">Sugar transporter</fullName>
    </submittedName>
</protein>
<comment type="similarity">
    <text evidence="2">Belongs to the BexD/CtrA/VexA family.</text>
</comment>
<name>A0A514CJX0_9BACT</name>
<evidence type="ECO:0000256" key="6">
    <source>
        <dbReference type="ARBA" id="ARBA00022692"/>
    </source>
</evidence>
<feature type="domain" description="Polysaccharide export protein N-terminal" evidence="15">
    <location>
        <begin position="50"/>
        <end position="143"/>
    </location>
</feature>
<dbReference type="Gene3D" id="3.10.560.10">
    <property type="entry name" value="Outer membrane lipoprotein wza domain like"/>
    <property type="match status" value="1"/>
</dbReference>
<evidence type="ECO:0000313" key="17">
    <source>
        <dbReference type="EMBL" id="QDH80096.1"/>
    </source>
</evidence>
<dbReference type="AlphaFoldDB" id="A0A514CJX0"/>
<comment type="subcellular location">
    <subcellularLocation>
        <location evidence="1">Cell outer membrane</location>
        <topology evidence="1">Multi-pass membrane protein</topology>
    </subcellularLocation>
</comment>
<organism evidence="17 18">
    <name type="scientific">Echinicola soli</name>
    <dbReference type="NCBI Taxonomy" id="2591634"/>
    <lineage>
        <taxon>Bacteria</taxon>
        <taxon>Pseudomonadati</taxon>
        <taxon>Bacteroidota</taxon>
        <taxon>Cytophagia</taxon>
        <taxon>Cytophagales</taxon>
        <taxon>Cyclobacteriaceae</taxon>
        <taxon>Echinicola</taxon>
    </lineage>
</organism>
<evidence type="ECO:0000259" key="16">
    <source>
        <dbReference type="Pfam" id="PF22461"/>
    </source>
</evidence>
<evidence type="ECO:0000256" key="3">
    <source>
        <dbReference type="ARBA" id="ARBA00022448"/>
    </source>
</evidence>
<dbReference type="PANTHER" id="PTHR33619:SF3">
    <property type="entry name" value="POLYSACCHARIDE EXPORT PROTEIN GFCE-RELATED"/>
    <property type="match status" value="1"/>
</dbReference>
<evidence type="ECO:0000256" key="10">
    <source>
        <dbReference type="ARBA" id="ARBA00023114"/>
    </source>
</evidence>
<evidence type="ECO:0000256" key="12">
    <source>
        <dbReference type="ARBA" id="ARBA00023139"/>
    </source>
</evidence>
<evidence type="ECO:0000256" key="13">
    <source>
        <dbReference type="ARBA" id="ARBA00023237"/>
    </source>
</evidence>
<keyword evidence="12" id="KW-0564">Palmitate</keyword>
<evidence type="ECO:0000256" key="11">
    <source>
        <dbReference type="ARBA" id="ARBA00023136"/>
    </source>
</evidence>
<evidence type="ECO:0000256" key="4">
    <source>
        <dbReference type="ARBA" id="ARBA00022452"/>
    </source>
</evidence>
<keyword evidence="9" id="KW-0406">Ion transport</keyword>
<accession>A0A514CJX0</accession>
<sequence>MKQIRNFTIFCLITLLSFSCISNKKLIYMQEQNSDQLVATGGDLKVHKYADYKLQLNDVLDVNVRTTSPELNLLFNDNDAASNNNAMRGGVANGGDVYFMTGYTIDDNGFIELPVIGKLKVVGLSAEQAKTLVENEVKKYVNSEADYFVRVRLGGMRYSALGEFNNPGKYTILQNRVTIFEAIANAGEMTTVANRHKVTLIRQYPEGSKVYKINLLDERIMESDLYFLHPNDLIYAEPMKVRELGTGATFVQTFQLLVTTLTLGVLIYNASNNN</sequence>
<dbReference type="Pfam" id="PF02563">
    <property type="entry name" value="Poly_export"/>
    <property type="match status" value="1"/>
</dbReference>
<keyword evidence="3" id="KW-0813">Transport</keyword>
<keyword evidence="8" id="KW-0625">Polysaccharide transport</keyword>
<evidence type="ECO:0000256" key="1">
    <source>
        <dbReference type="ARBA" id="ARBA00004571"/>
    </source>
</evidence>
<keyword evidence="14" id="KW-0449">Lipoprotein</keyword>
<keyword evidence="11" id="KW-0472">Membrane</keyword>
<proteinExistence type="inferred from homology"/>
<dbReference type="Gene3D" id="3.30.1950.10">
    <property type="entry name" value="wza like domain"/>
    <property type="match status" value="1"/>
</dbReference>
<evidence type="ECO:0000256" key="9">
    <source>
        <dbReference type="ARBA" id="ARBA00023065"/>
    </source>
</evidence>
<dbReference type="Proteomes" id="UP000316614">
    <property type="component" value="Chromosome"/>
</dbReference>
<dbReference type="GO" id="GO:0015159">
    <property type="term" value="F:polysaccharide transmembrane transporter activity"/>
    <property type="evidence" value="ECO:0007669"/>
    <property type="project" value="InterPro"/>
</dbReference>
<evidence type="ECO:0000256" key="14">
    <source>
        <dbReference type="ARBA" id="ARBA00023288"/>
    </source>
</evidence>
<dbReference type="Pfam" id="PF22461">
    <property type="entry name" value="SLBB_2"/>
    <property type="match status" value="1"/>
</dbReference>
<reference evidence="17 18" key="1">
    <citation type="submission" date="2019-06" db="EMBL/GenBank/DDBJ databases">
        <title>Echinicola alkalisoli sp. nov. isolated from saline soil.</title>
        <authorList>
            <person name="Sun J.-Q."/>
            <person name="Xu L."/>
        </authorList>
    </citation>
    <scope>NUCLEOTIDE SEQUENCE [LARGE SCALE GENOMIC DNA]</scope>
    <source>
        <strain evidence="17 18">LN3S3</strain>
    </source>
</reference>
<dbReference type="GO" id="GO:0046930">
    <property type="term" value="C:pore complex"/>
    <property type="evidence" value="ECO:0007669"/>
    <property type="project" value="UniProtKB-KW"/>
</dbReference>
<keyword evidence="7" id="KW-0732">Signal</keyword>
<evidence type="ECO:0000256" key="8">
    <source>
        <dbReference type="ARBA" id="ARBA00023047"/>
    </source>
</evidence>
<dbReference type="RefSeq" id="WP_141615333.1">
    <property type="nucleotide sequence ID" value="NZ_CP041253.1"/>
</dbReference>
<keyword evidence="5 17" id="KW-0762">Sugar transport</keyword>
<keyword evidence="18" id="KW-1185">Reference proteome</keyword>
<keyword evidence="10" id="KW-0626">Porin</keyword>
<evidence type="ECO:0000256" key="5">
    <source>
        <dbReference type="ARBA" id="ARBA00022597"/>
    </source>
</evidence>
<dbReference type="GO" id="GO:0006811">
    <property type="term" value="P:monoatomic ion transport"/>
    <property type="evidence" value="ECO:0007669"/>
    <property type="project" value="UniProtKB-KW"/>
</dbReference>
<keyword evidence="6" id="KW-0812">Transmembrane</keyword>
<evidence type="ECO:0000313" key="18">
    <source>
        <dbReference type="Proteomes" id="UP000316614"/>
    </source>
</evidence>
<dbReference type="GO" id="GO:0009279">
    <property type="term" value="C:cell outer membrane"/>
    <property type="evidence" value="ECO:0007669"/>
    <property type="project" value="UniProtKB-SubCell"/>
</dbReference>
<dbReference type="OrthoDB" id="662756at2"/>
<gene>
    <name evidence="17" type="ORF">FKX85_14060</name>
</gene>
<dbReference type="InterPro" id="IPR049712">
    <property type="entry name" value="Poly_export"/>
</dbReference>